<dbReference type="STRING" id="244447.ENSCSEP00000006235"/>
<accession>A0A3P8V185</accession>
<reference evidence="3" key="3">
    <citation type="submission" date="2025-09" db="UniProtKB">
        <authorList>
            <consortium name="Ensembl"/>
        </authorList>
    </citation>
    <scope>IDENTIFICATION</scope>
</reference>
<feature type="region of interest" description="Disordered" evidence="2">
    <location>
        <begin position="355"/>
        <end position="394"/>
    </location>
</feature>
<protein>
    <submittedName>
        <fullName evidence="3">Shootin-1-like</fullName>
    </submittedName>
</protein>
<dbReference type="Proteomes" id="UP000265120">
    <property type="component" value="Chromosome 1"/>
</dbReference>
<keyword evidence="4" id="KW-1185">Reference proteome</keyword>
<dbReference type="SUPFAM" id="SSF101447">
    <property type="entry name" value="Formin homology 2 domain (FH2 domain)"/>
    <property type="match status" value="1"/>
</dbReference>
<dbReference type="GeneID" id="103388518"/>
<dbReference type="GeneTree" id="ENSGT00510000048167"/>
<dbReference type="InterPro" id="IPR024849">
    <property type="entry name" value="Shootin-1"/>
</dbReference>
<keyword evidence="1" id="KW-0175">Coiled coil</keyword>
<dbReference type="PANTHER" id="PTHR46606">
    <property type="entry name" value="SHOOTIN-1"/>
    <property type="match status" value="1"/>
</dbReference>
<reference evidence="3 4" key="1">
    <citation type="journal article" date="2014" name="Nat. Genet.">
        <title>Whole-genome sequence of a flatfish provides insights into ZW sex chromosome evolution and adaptation to a benthic lifestyle.</title>
        <authorList>
            <person name="Chen S."/>
            <person name="Zhang G."/>
            <person name="Shao C."/>
            <person name="Huang Q."/>
            <person name="Liu G."/>
            <person name="Zhang P."/>
            <person name="Song W."/>
            <person name="An N."/>
            <person name="Chalopin D."/>
            <person name="Volff J.N."/>
            <person name="Hong Y."/>
            <person name="Li Q."/>
            <person name="Sha Z."/>
            <person name="Zhou H."/>
            <person name="Xie M."/>
            <person name="Yu Q."/>
            <person name="Liu Y."/>
            <person name="Xiang H."/>
            <person name="Wang N."/>
            <person name="Wu K."/>
            <person name="Yang C."/>
            <person name="Zhou Q."/>
            <person name="Liao X."/>
            <person name="Yang L."/>
            <person name="Hu Q."/>
            <person name="Zhang J."/>
            <person name="Meng L."/>
            <person name="Jin L."/>
            <person name="Tian Y."/>
            <person name="Lian J."/>
            <person name="Yang J."/>
            <person name="Miao G."/>
            <person name="Liu S."/>
            <person name="Liang Z."/>
            <person name="Yan F."/>
            <person name="Li Y."/>
            <person name="Sun B."/>
            <person name="Zhang H."/>
            <person name="Zhang J."/>
            <person name="Zhu Y."/>
            <person name="Du M."/>
            <person name="Zhao Y."/>
            <person name="Schartl M."/>
            <person name="Tang Q."/>
            <person name="Wang J."/>
        </authorList>
    </citation>
    <scope>NUCLEOTIDE SEQUENCE</scope>
</reference>
<feature type="compositionally biased region" description="Acidic residues" evidence="2">
    <location>
        <begin position="1"/>
        <end position="10"/>
    </location>
</feature>
<dbReference type="AlphaFoldDB" id="A0A3P8V185"/>
<sequence>MWVQDEDASESDERSDSSSDDEGDIQYEILEKQRDETNQRLSELEEVSNQILKEMNILELQFQIERSCRESAEALALEVCKENKVLKRQSQMLMPGICETQEDVTFDPDLDPVVEGDVVDQGEDKGDEETLPLLENQAKIAGSVHVSELQATVDGLLTEKMQLEQEREDLTNQLGQLREQLALEVEEKEALLRKMNKQNKSMNKIKRVSQLVTEEFEEMSQRLELEEGLRQEAEVLAQQMMEQQKAAHVNSVTLRQSSETELQLQQALEQISNISAALRNIQRFYQERGCGCGEQVKQSQDAESNISELQTLTEQLEKSQVERKALESELTEVNCRVVQLEEEVRQLLERLNNKHSSDEALEKSPAPLLPPPPPPPPPPAPPLPLTTSSPVTNSLDFLRQRRKDGARKRDLKNVDLKANAVEEMMERIKKGIVLRPVKNSEEDDSSWKDQRSENRKSKVQELRGMLDNMKRQHFRRVPSRRGVGRNVGETELLLVLQRRRRVVAGNLEPNISTQIQDSQTDGHCAPAVGDVPWADECGSAPVLRRLKQNREKRDSRIRSSALIVSQEGL</sequence>
<dbReference type="OrthoDB" id="6111338at2759"/>
<evidence type="ECO:0000313" key="3">
    <source>
        <dbReference type="Ensembl" id="ENSCSEP00000006235.1"/>
    </source>
</evidence>
<dbReference type="GO" id="GO:0031252">
    <property type="term" value="C:cell leading edge"/>
    <property type="evidence" value="ECO:0007669"/>
    <property type="project" value="TreeGrafter"/>
</dbReference>
<dbReference type="CTD" id="562403"/>
<name>A0A3P8V185_CYNSE</name>
<dbReference type="GO" id="GO:2001224">
    <property type="term" value="P:positive regulation of neuron migration"/>
    <property type="evidence" value="ECO:0007669"/>
    <property type="project" value="TreeGrafter"/>
</dbReference>
<feature type="compositionally biased region" description="Basic and acidic residues" evidence="2">
    <location>
        <begin position="445"/>
        <end position="458"/>
    </location>
</feature>
<feature type="compositionally biased region" description="Pro residues" evidence="2">
    <location>
        <begin position="367"/>
        <end position="384"/>
    </location>
</feature>
<evidence type="ECO:0000256" key="2">
    <source>
        <dbReference type="SAM" id="MobiDB-lite"/>
    </source>
</evidence>
<dbReference type="InParanoid" id="A0A3P8V185"/>
<dbReference type="GO" id="GO:0044295">
    <property type="term" value="C:axonal growth cone"/>
    <property type="evidence" value="ECO:0007669"/>
    <property type="project" value="TreeGrafter"/>
</dbReference>
<dbReference type="KEGG" id="csem:103388518"/>
<evidence type="ECO:0000313" key="4">
    <source>
        <dbReference type="Proteomes" id="UP000265120"/>
    </source>
</evidence>
<reference evidence="3" key="2">
    <citation type="submission" date="2025-08" db="UniProtKB">
        <authorList>
            <consortium name="Ensembl"/>
        </authorList>
    </citation>
    <scope>IDENTIFICATION</scope>
</reference>
<dbReference type="PANTHER" id="PTHR46606:SF4">
    <property type="entry name" value="SHOOTIN-1"/>
    <property type="match status" value="1"/>
</dbReference>
<dbReference type="Ensembl" id="ENSCSET00000006304.1">
    <property type="protein sequence ID" value="ENSCSEP00000006235.1"/>
    <property type="gene ID" value="ENSCSEG00000004022.1"/>
</dbReference>
<feature type="region of interest" description="Disordered" evidence="2">
    <location>
        <begin position="437"/>
        <end position="458"/>
    </location>
</feature>
<dbReference type="RefSeq" id="XP_008321778.1">
    <property type="nucleotide sequence ID" value="XM_008323556.3"/>
</dbReference>
<evidence type="ECO:0000256" key="1">
    <source>
        <dbReference type="SAM" id="Coils"/>
    </source>
</evidence>
<organism evidence="3 4">
    <name type="scientific">Cynoglossus semilaevis</name>
    <name type="common">Tongue sole</name>
    <dbReference type="NCBI Taxonomy" id="244447"/>
    <lineage>
        <taxon>Eukaryota</taxon>
        <taxon>Metazoa</taxon>
        <taxon>Chordata</taxon>
        <taxon>Craniata</taxon>
        <taxon>Vertebrata</taxon>
        <taxon>Euteleostomi</taxon>
        <taxon>Actinopterygii</taxon>
        <taxon>Neopterygii</taxon>
        <taxon>Teleostei</taxon>
        <taxon>Neoteleostei</taxon>
        <taxon>Acanthomorphata</taxon>
        <taxon>Carangaria</taxon>
        <taxon>Pleuronectiformes</taxon>
        <taxon>Pleuronectoidei</taxon>
        <taxon>Cynoglossidae</taxon>
        <taxon>Cynoglossinae</taxon>
        <taxon>Cynoglossus</taxon>
    </lineage>
</organism>
<dbReference type="GO" id="GO:0048812">
    <property type="term" value="P:neuron projection morphogenesis"/>
    <property type="evidence" value="ECO:0007669"/>
    <property type="project" value="TreeGrafter"/>
</dbReference>
<dbReference type="GO" id="GO:0005737">
    <property type="term" value="C:cytoplasm"/>
    <property type="evidence" value="ECO:0007669"/>
    <property type="project" value="TreeGrafter"/>
</dbReference>
<feature type="coiled-coil region" evidence="1">
    <location>
        <begin position="27"/>
        <end position="61"/>
    </location>
</feature>
<feature type="region of interest" description="Disordered" evidence="2">
    <location>
        <begin position="1"/>
        <end position="25"/>
    </location>
</feature>
<feature type="coiled-coil region" evidence="1">
    <location>
        <begin position="146"/>
        <end position="246"/>
    </location>
</feature>
<dbReference type="OMA" id="KSQMLMP"/>
<dbReference type="FunCoup" id="A0A3P8V185">
    <property type="interactions" value="1"/>
</dbReference>
<proteinExistence type="predicted"/>